<dbReference type="Proteomes" id="UP000305067">
    <property type="component" value="Unassembled WGS sequence"/>
</dbReference>
<evidence type="ECO:0000313" key="1">
    <source>
        <dbReference type="EMBL" id="TFK96628.1"/>
    </source>
</evidence>
<gene>
    <name evidence="1" type="ORF">BDV98DRAFT_586208</name>
</gene>
<sequence length="148" mass="16056">MLRSPEHGPLFGSTCTGGGACSRSSASHQDFVRDMGDMLEGVLRGFHQCALAGRKLVVEQHHVHVWSNVEIPPNPRDENLHYGFSRSLAVSGDKKGDEDVRVDSVLNVGKVSIGNLPGRVHGEDQTEDGLRTMAASDTVMWAYALSRS</sequence>
<evidence type="ECO:0000313" key="2">
    <source>
        <dbReference type="Proteomes" id="UP000305067"/>
    </source>
</evidence>
<proteinExistence type="predicted"/>
<keyword evidence="2" id="KW-1185">Reference proteome</keyword>
<protein>
    <submittedName>
        <fullName evidence="1">Uncharacterized protein</fullName>
    </submittedName>
</protein>
<name>A0A5C3Q8Y2_9AGAR</name>
<organism evidence="1 2">
    <name type="scientific">Pterulicium gracile</name>
    <dbReference type="NCBI Taxonomy" id="1884261"/>
    <lineage>
        <taxon>Eukaryota</taxon>
        <taxon>Fungi</taxon>
        <taxon>Dikarya</taxon>
        <taxon>Basidiomycota</taxon>
        <taxon>Agaricomycotina</taxon>
        <taxon>Agaricomycetes</taxon>
        <taxon>Agaricomycetidae</taxon>
        <taxon>Agaricales</taxon>
        <taxon>Pleurotineae</taxon>
        <taxon>Pterulaceae</taxon>
        <taxon>Pterulicium</taxon>
    </lineage>
</organism>
<accession>A0A5C3Q8Y2</accession>
<dbReference type="EMBL" id="ML178857">
    <property type="protein sequence ID" value="TFK96628.1"/>
    <property type="molecule type" value="Genomic_DNA"/>
</dbReference>
<dbReference type="PROSITE" id="PS51257">
    <property type="entry name" value="PROKAR_LIPOPROTEIN"/>
    <property type="match status" value="1"/>
</dbReference>
<reference evidence="1 2" key="1">
    <citation type="journal article" date="2019" name="Nat. Ecol. Evol.">
        <title>Megaphylogeny resolves global patterns of mushroom evolution.</title>
        <authorList>
            <person name="Varga T."/>
            <person name="Krizsan K."/>
            <person name="Foldi C."/>
            <person name="Dima B."/>
            <person name="Sanchez-Garcia M."/>
            <person name="Sanchez-Ramirez S."/>
            <person name="Szollosi G.J."/>
            <person name="Szarkandi J.G."/>
            <person name="Papp V."/>
            <person name="Albert L."/>
            <person name="Andreopoulos W."/>
            <person name="Angelini C."/>
            <person name="Antonin V."/>
            <person name="Barry K.W."/>
            <person name="Bougher N.L."/>
            <person name="Buchanan P."/>
            <person name="Buyck B."/>
            <person name="Bense V."/>
            <person name="Catcheside P."/>
            <person name="Chovatia M."/>
            <person name="Cooper J."/>
            <person name="Damon W."/>
            <person name="Desjardin D."/>
            <person name="Finy P."/>
            <person name="Geml J."/>
            <person name="Haridas S."/>
            <person name="Hughes K."/>
            <person name="Justo A."/>
            <person name="Karasinski D."/>
            <person name="Kautmanova I."/>
            <person name="Kiss B."/>
            <person name="Kocsube S."/>
            <person name="Kotiranta H."/>
            <person name="LaButti K.M."/>
            <person name="Lechner B.E."/>
            <person name="Liimatainen K."/>
            <person name="Lipzen A."/>
            <person name="Lukacs Z."/>
            <person name="Mihaltcheva S."/>
            <person name="Morgado L.N."/>
            <person name="Niskanen T."/>
            <person name="Noordeloos M.E."/>
            <person name="Ohm R.A."/>
            <person name="Ortiz-Santana B."/>
            <person name="Ovrebo C."/>
            <person name="Racz N."/>
            <person name="Riley R."/>
            <person name="Savchenko A."/>
            <person name="Shiryaev A."/>
            <person name="Soop K."/>
            <person name="Spirin V."/>
            <person name="Szebenyi C."/>
            <person name="Tomsovsky M."/>
            <person name="Tulloss R.E."/>
            <person name="Uehling J."/>
            <person name="Grigoriev I.V."/>
            <person name="Vagvolgyi C."/>
            <person name="Papp T."/>
            <person name="Martin F.M."/>
            <person name="Miettinen O."/>
            <person name="Hibbett D.S."/>
            <person name="Nagy L.G."/>
        </authorList>
    </citation>
    <scope>NUCLEOTIDE SEQUENCE [LARGE SCALE GENOMIC DNA]</scope>
    <source>
        <strain evidence="1 2">CBS 309.79</strain>
    </source>
</reference>
<dbReference type="AlphaFoldDB" id="A0A5C3Q8Y2"/>